<dbReference type="RefSeq" id="WP_014435437.1">
    <property type="nucleotide sequence ID" value="NC_017080.1"/>
</dbReference>
<evidence type="ECO:0000256" key="1">
    <source>
        <dbReference type="SAM" id="MobiDB-lite"/>
    </source>
</evidence>
<keyword evidence="3" id="KW-1185">Reference proteome</keyword>
<evidence type="ECO:0000313" key="2">
    <source>
        <dbReference type="EMBL" id="BAM02217.1"/>
    </source>
</evidence>
<dbReference type="EMBL" id="AP012338">
    <property type="protein sequence ID" value="BAM02217.1"/>
    <property type="molecule type" value="Genomic_DNA"/>
</dbReference>
<gene>
    <name evidence="2" type="ordered locus">PSMK_00580</name>
</gene>
<reference evidence="2 3" key="1">
    <citation type="submission" date="2012-02" db="EMBL/GenBank/DDBJ databases">
        <title>Complete genome sequence of Phycisphaera mikurensis NBRC 102666.</title>
        <authorList>
            <person name="Ankai A."/>
            <person name="Hosoyama A."/>
            <person name="Terui Y."/>
            <person name="Sekine M."/>
            <person name="Fukai R."/>
            <person name="Kato Y."/>
            <person name="Nakamura S."/>
            <person name="Yamada-Narita S."/>
            <person name="Kawakoshi A."/>
            <person name="Fukunaga Y."/>
            <person name="Yamazaki S."/>
            <person name="Fujita N."/>
        </authorList>
    </citation>
    <scope>NUCLEOTIDE SEQUENCE [LARGE SCALE GENOMIC DNA]</scope>
    <source>
        <strain evidence="3">NBRC 102666 / KCTC 22515 / FYK2301M01</strain>
    </source>
</reference>
<protein>
    <submittedName>
        <fullName evidence="2">Uncharacterized protein</fullName>
    </submittedName>
</protein>
<accession>I0IAC9</accession>
<evidence type="ECO:0000313" key="3">
    <source>
        <dbReference type="Proteomes" id="UP000007881"/>
    </source>
</evidence>
<dbReference type="KEGG" id="phm:PSMK_00580"/>
<dbReference type="Proteomes" id="UP000007881">
    <property type="component" value="Chromosome"/>
</dbReference>
<feature type="region of interest" description="Disordered" evidence="1">
    <location>
        <begin position="1"/>
        <end position="34"/>
    </location>
</feature>
<feature type="compositionally biased region" description="Basic and acidic residues" evidence="1">
    <location>
        <begin position="25"/>
        <end position="34"/>
    </location>
</feature>
<sequence length="69" mass="7455">MNAKNNQPDPSGGAEDGVSKATPETAKEVNARLVREAEERTLRVAEDATARRVRAKNHTGFFGLSARFG</sequence>
<proteinExistence type="predicted"/>
<organism evidence="2 3">
    <name type="scientific">Phycisphaera mikurensis (strain NBRC 102666 / KCTC 22515 / FYK2301M01)</name>
    <dbReference type="NCBI Taxonomy" id="1142394"/>
    <lineage>
        <taxon>Bacteria</taxon>
        <taxon>Pseudomonadati</taxon>
        <taxon>Planctomycetota</taxon>
        <taxon>Phycisphaerae</taxon>
        <taxon>Phycisphaerales</taxon>
        <taxon>Phycisphaeraceae</taxon>
        <taxon>Phycisphaera</taxon>
    </lineage>
</organism>
<dbReference type="AlphaFoldDB" id="I0IAC9"/>
<name>I0IAC9_PHYMF</name>
<dbReference type="HOGENOM" id="CLU_2772327_0_0_0"/>